<protein>
    <submittedName>
        <fullName evidence="2">AAA domain-containing protein</fullName>
    </submittedName>
</protein>
<evidence type="ECO:0000256" key="1">
    <source>
        <dbReference type="SAM" id="MobiDB-lite"/>
    </source>
</evidence>
<reference evidence="2 3" key="1">
    <citation type="journal article" date="2017" name="BMC Genomics">
        <title>Comparative genomic and phylogenomic analyses of the Bifidobacteriaceae family.</title>
        <authorList>
            <person name="Lugli G.A."/>
            <person name="Milani C."/>
            <person name="Turroni F."/>
            <person name="Duranti S."/>
            <person name="Mancabelli L."/>
            <person name="Mangifesta M."/>
            <person name="Ferrario C."/>
            <person name="Modesto M."/>
            <person name="Mattarelli P."/>
            <person name="Jiri K."/>
            <person name="van Sinderen D."/>
            <person name="Ventura M."/>
        </authorList>
    </citation>
    <scope>NUCLEOTIDE SEQUENCE [LARGE SCALE GENOMIC DNA]</scope>
    <source>
        <strain evidence="2 3">DSM 24742</strain>
    </source>
</reference>
<gene>
    <name evidence="2" type="ORF">PSRA_1251</name>
</gene>
<feature type="compositionally biased region" description="Polar residues" evidence="1">
    <location>
        <begin position="1"/>
        <end position="16"/>
    </location>
</feature>
<evidence type="ECO:0000313" key="3">
    <source>
        <dbReference type="Proteomes" id="UP000216725"/>
    </source>
</evidence>
<dbReference type="Gene3D" id="3.40.50.300">
    <property type="entry name" value="P-loop containing nucleotide triphosphate hydrolases"/>
    <property type="match status" value="1"/>
</dbReference>
<dbReference type="AlphaFoldDB" id="A0A261EWG2"/>
<proteinExistence type="predicted"/>
<dbReference type="SUPFAM" id="SSF52540">
    <property type="entry name" value="P-loop containing nucleoside triphosphate hydrolases"/>
    <property type="match status" value="1"/>
</dbReference>
<dbReference type="EMBL" id="MWWR01000010">
    <property type="protein sequence ID" value="OZG51209.1"/>
    <property type="molecule type" value="Genomic_DNA"/>
</dbReference>
<organism evidence="2 3">
    <name type="scientific">Pseudoscardovia radai</name>
    <dbReference type="NCBI Taxonomy" id="987066"/>
    <lineage>
        <taxon>Bacteria</taxon>
        <taxon>Bacillati</taxon>
        <taxon>Actinomycetota</taxon>
        <taxon>Actinomycetes</taxon>
        <taxon>Bifidobacteriales</taxon>
        <taxon>Bifidobacteriaceae</taxon>
        <taxon>Pseudoscardovia</taxon>
    </lineage>
</organism>
<accession>A0A261EWG2</accession>
<dbReference type="Pfam" id="PF13481">
    <property type="entry name" value="AAA_25"/>
    <property type="match status" value="1"/>
</dbReference>
<dbReference type="OrthoDB" id="338425at2"/>
<feature type="region of interest" description="Disordered" evidence="1">
    <location>
        <begin position="1"/>
        <end position="22"/>
    </location>
</feature>
<sequence>MTPSQKNHESPASANQDALRRRTPETNDLLYDYDDSSILLGDGIIMQDELNVYYGDSGIGKSTLMRNIAAHFAPADPHNSWLPIEERTRTPRVYFFTEEDRRQKQVISLRENGCECATINPPLPTLKKNENLVTTLTRKENIKTMEDLNVKLIVIDPLSQWLKGNLNKDTDVDNWLAPLLQLAHEHHITIALVHHTNKKRSDSNMAYSGSHTIIAKCRYAVSVVAEERTDSKGRNAKMLLARVEKSNDSPTGLTFEMRLDAKHVKHNGREYIVNGDIEKIKDQEEGNMRFNAAWDARFDREKETEEDRSLYGDLWRKTVKPYLETNGGWRLFSEILALCTKESTKYGVQGLTVVHGVQRAAKKQGQLLFLHLQERGPRGVWYLSGMDRAKVIEEVMRNWGGTR</sequence>
<dbReference type="InterPro" id="IPR027417">
    <property type="entry name" value="P-loop_NTPase"/>
</dbReference>
<evidence type="ECO:0000313" key="2">
    <source>
        <dbReference type="EMBL" id="OZG51209.1"/>
    </source>
</evidence>
<keyword evidence="3" id="KW-1185">Reference proteome</keyword>
<comment type="caution">
    <text evidence="2">The sequence shown here is derived from an EMBL/GenBank/DDBJ whole genome shotgun (WGS) entry which is preliminary data.</text>
</comment>
<dbReference type="RefSeq" id="WP_094661065.1">
    <property type="nucleotide sequence ID" value="NZ_MWWR01000010.1"/>
</dbReference>
<name>A0A261EWG2_9BIFI</name>
<dbReference type="Proteomes" id="UP000216725">
    <property type="component" value="Unassembled WGS sequence"/>
</dbReference>